<evidence type="ECO:0000256" key="1">
    <source>
        <dbReference type="SAM" id="MobiDB-lite"/>
    </source>
</evidence>
<gene>
    <name evidence="3" type="ORF">C8N35_11153</name>
</gene>
<proteinExistence type="predicted"/>
<name>A0A2T5UYM7_9HYPH</name>
<dbReference type="EMBL" id="QAYG01000011">
    <property type="protein sequence ID" value="PTW56590.1"/>
    <property type="molecule type" value="Genomic_DNA"/>
</dbReference>
<dbReference type="AlphaFoldDB" id="A0A2T5UYM7"/>
<comment type="caution">
    <text evidence="3">The sequence shown here is derived from an EMBL/GenBank/DDBJ whole genome shotgun (WGS) entry which is preliminary data.</text>
</comment>
<feature type="signal peptide" evidence="2">
    <location>
        <begin position="1"/>
        <end position="21"/>
    </location>
</feature>
<feature type="compositionally biased region" description="Basic residues" evidence="1">
    <location>
        <begin position="1136"/>
        <end position="1152"/>
    </location>
</feature>
<evidence type="ECO:0000313" key="4">
    <source>
        <dbReference type="Proteomes" id="UP000244081"/>
    </source>
</evidence>
<feature type="chain" id="PRO_5015414406" description="Hemagglutinin protein" evidence="2">
    <location>
        <begin position="22"/>
        <end position="1152"/>
    </location>
</feature>
<reference evidence="3 4" key="1">
    <citation type="submission" date="2018-04" db="EMBL/GenBank/DDBJ databases">
        <title>Genomic Encyclopedia of Archaeal and Bacterial Type Strains, Phase II (KMG-II): from individual species to whole genera.</title>
        <authorList>
            <person name="Goeker M."/>
        </authorList>
    </citation>
    <scope>NUCLEOTIDE SEQUENCE [LARGE SCALE GENOMIC DNA]</scope>
    <source>
        <strain evidence="3 4">DSM 23382</strain>
    </source>
</reference>
<dbReference type="Proteomes" id="UP000244081">
    <property type="component" value="Unassembled WGS sequence"/>
</dbReference>
<organism evidence="3 4">
    <name type="scientific">Breoghania corrubedonensis</name>
    <dbReference type="NCBI Taxonomy" id="665038"/>
    <lineage>
        <taxon>Bacteria</taxon>
        <taxon>Pseudomonadati</taxon>
        <taxon>Pseudomonadota</taxon>
        <taxon>Alphaproteobacteria</taxon>
        <taxon>Hyphomicrobiales</taxon>
        <taxon>Stappiaceae</taxon>
        <taxon>Breoghania</taxon>
    </lineage>
</organism>
<evidence type="ECO:0000313" key="3">
    <source>
        <dbReference type="EMBL" id="PTW56590.1"/>
    </source>
</evidence>
<keyword evidence="4" id="KW-1185">Reference proteome</keyword>
<dbReference type="RefSeq" id="WP_107991631.1">
    <property type="nucleotide sequence ID" value="NZ_QAYG01000011.1"/>
</dbReference>
<protein>
    <recommendedName>
        <fullName evidence="5">Hemagglutinin protein</fullName>
    </recommendedName>
</protein>
<feature type="region of interest" description="Disordered" evidence="1">
    <location>
        <begin position="1103"/>
        <end position="1152"/>
    </location>
</feature>
<evidence type="ECO:0008006" key="5">
    <source>
        <dbReference type="Google" id="ProtNLM"/>
    </source>
</evidence>
<keyword evidence="2" id="KW-0732">Signal</keyword>
<dbReference type="OrthoDB" id="580741at2"/>
<evidence type="ECO:0000256" key="2">
    <source>
        <dbReference type="SAM" id="SignalP"/>
    </source>
</evidence>
<feature type="compositionally biased region" description="Low complexity" evidence="1">
    <location>
        <begin position="1114"/>
        <end position="1125"/>
    </location>
</feature>
<sequence>MAAVTFAQVGTLALYASSASADAGVAGYWAGYRPSPESSFGATMTLQQSWDDIGGSYLFLATTPSDFTVFSAALDAWLSAQGATAPRFLWITNPDDPHFYWKTTAWFATGTASGGTTSWALHGVAGFALGIYRLDIAAGTELTLDTSEPAGATIADAEATFRSGGGSFGPTGTSAIGFQGAGIGAWTGTLSVAADGLADLGVGLHYAVRYALNPADPRLVPVDMPVLGTASAAISLSAAWDPMFPMERARTRFVFSGTAPTIDAAFVTQRGYATTLTPADAAAPLWPGGLMFARTATRIDATSDGGTDLYNMTPDGVFSLAVVAPSGGAGSGLTDQLMLGLSGLESTALGSSGTSILFEAGKPAFAPTAIPGGTVPSEGAELLTGLATTAWVAVLPPTSGQSGLSYYAQSRQSPLFRGTGTATLSYIEVPIARLSTWQTGGAMPETYPVGAYAGVSETAAAAARALEQAALAPARRQLITGAPPGLEDVADDTDMIAVTPQGLTVTLPSDLSQIDRVVIANLPDAPEPQLAFTDIGSDFEAALFTNQLFFVVSNVTTFLAQAACVPPFLLDLDGWVFRLNPDHWRTGDAPTIMVWKYADRALEALAADASSWAWQAAAEDDQGSVVPTWRTLNAIIAEARKADEDDPASPYARFYRDVIADPGWNGVLFLNAPVDLADLPPSLRFVAAGLDPDRFYAHHVGASVTPFDPTTTPITLKKTSVFGLINYTDTVDLVPSETLPFEFKTMQLMARFANAHLAEFSTQVEISMNRLFAASLAKQDTLNGNNLMISGALQKSGGAPAYAFTLLAQNRYAALFSALTTIEITSVRIETLANPTPTRVATNFVLGGKLRFFAPDGFDLFGYGLAPAETEGDPPFDGYLVFNQLVATMDFDISDPQTQIWTVNETGIGFDLPNSVSRPDSLVACFPITVRSLVSSPDLAPEGGEPEGVAPEEMGYLSISAPLDQVPMVAPWYGLVLSIDLGSLGALAGSAGIKAEILTAWMPGARDGDLPVYLGLKIPGTEPRSGSFPLQGVLKLGFKSFIFSTYEQNGQRAYLLTLSRFALSVLGFSFPPGNLDLSLFGGPEGRSTGQLGWLGAYVDPDARKEKETRQTRIAGPKTATGTAAPPALPAPTQSPRKVRRKRLGRLGGRGKP</sequence>
<accession>A0A2T5UYM7</accession>